<proteinExistence type="inferred from homology"/>
<comment type="caution">
    <text evidence="2">The sequence shown here is derived from an EMBL/GenBank/DDBJ whole genome shotgun (WGS) entry which is preliminary data.</text>
</comment>
<organism evidence="2 3">
    <name type="scientific">Thalassorhabdomicrobium marinisediminis</name>
    <dbReference type="NCBI Taxonomy" id="2170577"/>
    <lineage>
        <taxon>Bacteria</taxon>
        <taxon>Pseudomonadati</taxon>
        <taxon>Pseudomonadota</taxon>
        <taxon>Alphaproteobacteria</taxon>
        <taxon>Rhodobacterales</taxon>
        <taxon>Paracoccaceae</taxon>
        <taxon>Thalassorhabdomicrobium</taxon>
    </lineage>
</organism>
<dbReference type="PANTHER" id="PTHR42964">
    <property type="entry name" value="ENOYL-COA HYDRATASE"/>
    <property type="match status" value="1"/>
</dbReference>
<gene>
    <name evidence="2" type="ORF">DC363_00175</name>
</gene>
<dbReference type="Gene3D" id="1.10.12.10">
    <property type="entry name" value="Lyase 2-enoyl-coa Hydratase, Chain A, domain 2"/>
    <property type="match status" value="1"/>
</dbReference>
<dbReference type="GO" id="GO:0003824">
    <property type="term" value="F:catalytic activity"/>
    <property type="evidence" value="ECO:0007669"/>
    <property type="project" value="UniProtKB-ARBA"/>
</dbReference>
<dbReference type="OrthoDB" id="9795613at2"/>
<dbReference type="AlphaFoldDB" id="A0A2T7G0M2"/>
<dbReference type="InterPro" id="IPR029045">
    <property type="entry name" value="ClpP/crotonase-like_dom_sf"/>
</dbReference>
<comment type="similarity">
    <text evidence="1">Belongs to the enoyl-CoA hydratase/isomerase family.</text>
</comment>
<evidence type="ECO:0000256" key="1">
    <source>
        <dbReference type="ARBA" id="ARBA00005254"/>
    </source>
</evidence>
<protein>
    <submittedName>
        <fullName evidence="2">Crotonase/enoyl-CoA hydratase family protein</fullName>
    </submittedName>
</protein>
<sequence length="261" mass="27370">MFETLTLTTEARGVARLELARPEKHNALSGQMIEELTQAAARIDADPAIRVLILAAQGRSFCAGGDLGWMQAQMEATAQARAREARKLADMLGAINRLGKPVIARIQGNTFGGGVGLACVCDKVFAVPQATFGLTETKLGLIPATIGPYVLARMGGGAARSVFMSSRPFYAETAKRLGVVSEVVGPQALDDAVNSEAEAYLHCAPAAVAEAKAMALQLGGAPTQETVDASIAALVQRWEHPEATQGIAAFFAKTPPPWRAG</sequence>
<dbReference type="RefSeq" id="WP_108639112.1">
    <property type="nucleotide sequence ID" value="NZ_QCYG01000001.1"/>
</dbReference>
<dbReference type="Gene3D" id="3.90.226.10">
    <property type="entry name" value="2-enoyl-CoA Hydratase, Chain A, domain 1"/>
    <property type="match status" value="1"/>
</dbReference>
<dbReference type="Pfam" id="PF00378">
    <property type="entry name" value="ECH_1"/>
    <property type="match status" value="1"/>
</dbReference>
<dbReference type="PANTHER" id="PTHR42964:SF1">
    <property type="entry name" value="POLYKETIDE BIOSYNTHESIS ENOYL-COA HYDRATASE PKSH-RELATED"/>
    <property type="match status" value="1"/>
</dbReference>
<dbReference type="InterPro" id="IPR051683">
    <property type="entry name" value="Enoyl-CoA_Hydratase/Isomerase"/>
</dbReference>
<dbReference type="EMBL" id="QCYG01000001">
    <property type="protein sequence ID" value="PVA07955.1"/>
    <property type="molecule type" value="Genomic_DNA"/>
</dbReference>
<dbReference type="NCBIfam" id="NF005675">
    <property type="entry name" value="PRK07468.1"/>
    <property type="match status" value="1"/>
</dbReference>
<dbReference type="InterPro" id="IPR014748">
    <property type="entry name" value="Enoyl-CoA_hydra_C"/>
</dbReference>
<keyword evidence="3" id="KW-1185">Reference proteome</keyword>
<dbReference type="CDD" id="cd06558">
    <property type="entry name" value="crotonase-like"/>
    <property type="match status" value="1"/>
</dbReference>
<dbReference type="InterPro" id="IPR001753">
    <property type="entry name" value="Enoyl-CoA_hydra/iso"/>
</dbReference>
<dbReference type="SUPFAM" id="SSF52096">
    <property type="entry name" value="ClpP/crotonase"/>
    <property type="match status" value="1"/>
</dbReference>
<name>A0A2T7G0M2_9RHOB</name>
<dbReference type="Proteomes" id="UP000244817">
    <property type="component" value="Unassembled WGS sequence"/>
</dbReference>
<evidence type="ECO:0000313" key="2">
    <source>
        <dbReference type="EMBL" id="PVA07955.1"/>
    </source>
</evidence>
<reference evidence="2 3" key="1">
    <citation type="submission" date="2018-04" db="EMBL/GenBank/DDBJ databases">
        <title>Pelagivirga bohaiensis gen. nov., sp. nov., a bacterium isolated from the Bohai Sea.</title>
        <authorList>
            <person name="Ji X."/>
        </authorList>
    </citation>
    <scope>NUCLEOTIDE SEQUENCE [LARGE SCALE GENOMIC DNA]</scope>
    <source>
        <strain evidence="2 3">BH-SD16</strain>
    </source>
</reference>
<evidence type="ECO:0000313" key="3">
    <source>
        <dbReference type="Proteomes" id="UP000244817"/>
    </source>
</evidence>
<accession>A0A2T7G0M2</accession>